<dbReference type="AlphaFoldDB" id="A0A6A6G209"/>
<organism evidence="2 3">
    <name type="scientific">Elsinoe ampelina</name>
    <dbReference type="NCBI Taxonomy" id="302913"/>
    <lineage>
        <taxon>Eukaryota</taxon>
        <taxon>Fungi</taxon>
        <taxon>Dikarya</taxon>
        <taxon>Ascomycota</taxon>
        <taxon>Pezizomycotina</taxon>
        <taxon>Dothideomycetes</taxon>
        <taxon>Dothideomycetidae</taxon>
        <taxon>Myriangiales</taxon>
        <taxon>Elsinoaceae</taxon>
        <taxon>Elsinoe</taxon>
    </lineage>
</organism>
<proteinExistence type="predicted"/>
<keyword evidence="1" id="KW-1133">Transmembrane helix</keyword>
<reference evidence="3" key="1">
    <citation type="journal article" date="2020" name="Stud. Mycol.">
        <title>101 Dothideomycetes genomes: A test case for predicting lifestyles and emergence of pathogens.</title>
        <authorList>
            <person name="Haridas S."/>
            <person name="Albert R."/>
            <person name="Binder M."/>
            <person name="Bloem J."/>
            <person name="LaButti K."/>
            <person name="Salamov A."/>
            <person name="Andreopoulos B."/>
            <person name="Baker S."/>
            <person name="Barry K."/>
            <person name="Bills G."/>
            <person name="Bluhm B."/>
            <person name="Cannon C."/>
            <person name="Castanera R."/>
            <person name="Culley D."/>
            <person name="Daum C."/>
            <person name="Ezra D."/>
            <person name="Gonzalez J."/>
            <person name="Henrissat B."/>
            <person name="Kuo A."/>
            <person name="Liang C."/>
            <person name="Lipzen A."/>
            <person name="Lutzoni F."/>
            <person name="Magnuson J."/>
            <person name="Mondo S."/>
            <person name="Nolan M."/>
            <person name="Ohm R."/>
            <person name="Pangilinan J."/>
            <person name="Park H.-J."/>
            <person name="Ramirez L."/>
            <person name="Alfaro M."/>
            <person name="Sun H."/>
            <person name="Tritt A."/>
            <person name="Yoshinaga Y."/>
            <person name="Zwiers L.-H."/>
            <person name="Turgeon B."/>
            <person name="Goodwin S."/>
            <person name="Spatafora J."/>
            <person name="Crous P."/>
            <person name="Grigoriev I."/>
        </authorList>
    </citation>
    <scope>NUCLEOTIDE SEQUENCE [LARGE SCALE GENOMIC DNA]</scope>
    <source>
        <strain evidence="3">CECT 20119</strain>
    </source>
</reference>
<sequence>MLFVVVRSFLILNVFAAILIVSTLGHFISVVIVTIVEGEFQIIVRQWLLFDYDRLLICLRSWRSCASRDLHVR</sequence>
<keyword evidence="1" id="KW-0812">Transmembrane</keyword>
<gene>
    <name evidence="2" type="ORF">BDZ85DRAFT_268272</name>
</gene>
<keyword evidence="1" id="KW-0472">Membrane</keyword>
<protein>
    <submittedName>
        <fullName evidence="2">Uncharacterized protein</fullName>
    </submittedName>
</protein>
<dbReference type="Proteomes" id="UP000799538">
    <property type="component" value="Unassembled WGS sequence"/>
</dbReference>
<evidence type="ECO:0000256" key="1">
    <source>
        <dbReference type="SAM" id="Phobius"/>
    </source>
</evidence>
<keyword evidence="3" id="KW-1185">Reference proteome</keyword>
<name>A0A6A6G209_9PEZI</name>
<dbReference type="EMBL" id="ML992515">
    <property type="protein sequence ID" value="KAF2219747.1"/>
    <property type="molecule type" value="Genomic_DNA"/>
</dbReference>
<evidence type="ECO:0000313" key="3">
    <source>
        <dbReference type="Proteomes" id="UP000799538"/>
    </source>
</evidence>
<accession>A0A6A6G209</accession>
<feature type="transmembrane region" description="Helical" evidence="1">
    <location>
        <begin position="12"/>
        <end position="36"/>
    </location>
</feature>
<evidence type="ECO:0000313" key="2">
    <source>
        <dbReference type="EMBL" id="KAF2219747.1"/>
    </source>
</evidence>